<dbReference type="GeneID" id="93528627"/>
<protein>
    <recommendedName>
        <fullName evidence="4">Zn-dependent proteases</fullName>
    </recommendedName>
</protein>
<evidence type="ECO:0000313" key="3">
    <source>
        <dbReference type="Proteomes" id="UP000596202"/>
    </source>
</evidence>
<sequence length="353" mass="40911">MKLNHIICIAEQQDDLLLKVKDADYLVKLSKLEYDIISYYCRVLNKEAVLAFFSTQVEIGEQQLDLLLDLAEQKKIIVQEVGAKSQYIVQLRWKRRKAILELFSLDFTCTILERFLEKKEVLLALFILVIGLTLGALFYLNLHPIAFAENYKATLYLVPYSFKQLIVFIYMGAFVSIVIHEWGHYLFYKVYGGKCSIFGVGLLLYIIPVFYAKLYIQQISKKKHRLVSYAGGAIFDGITVLLILVGTVVWKDTHPTLAFIGYTMLISIGIRSLFNVNIFLPYTDGYFIFNELMGKESLWQESYLVFKRFLKERITAKRLLLCLYFLFSCLAVIIAWSCFAIPLFVLVMYAFSF</sequence>
<dbReference type="EMBL" id="CP068108">
    <property type="protein sequence ID" value="QQT99164.1"/>
    <property type="molecule type" value="Genomic_DNA"/>
</dbReference>
<dbReference type="RefSeq" id="WP_002986914.1">
    <property type="nucleotide sequence ID" value="NZ_CP068108.1"/>
</dbReference>
<keyword evidence="1" id="KW-1133">Transmembrane helix</keyword>
<gene>
    <name evidence="2" type="ORF">I6I88_13205</name>
</gene>
<dbReference type="OrthoDB" id="974834at2"/>
<proteinExistence type="predicted"/>
<evidence type="ECO:0000256" key="1">
    <source>
        <dbReference type="SAM" id="Phobius"/>
    </source>
</evidence>
<dbReference type="Proteomes" id="UP000596202">
    <property type="component" value="Chromosome"/>
</dbReference>
<evidence type="ECO:0000313" key="2">
    <source>
        <dbReference type="EMBL" id="QQT99164.1"/>
    </source>
</evidence>
<evidence type="ECO:0008006" key="4">
    <source>
        <dbReference type="Google" id="ProtNLM"/>
    </source>
</evidence>
<feature type="transmembrane region" description="Helical" evidence="1">
    <location>
        <begin position="122"/>
        <end position="142"/>
    </location>
</feature>
<feature type="transmembrane region" description="Helical" evidence="1">
    <location>
        <begin position="319"/>
        <end position="351"/>
    </location>
</feature>
<keyword evidence="1" id="KW-0812">Transmembrane</keyword>
<dbReference type="AlphaFoldDB" id="A0A9Q7EAF8"/>
<name>A0A9Q7EAF8_MYROD</name>
<organism evidence="2 3">
    <name type="scientific">Myroides odoratus</name>
    <name type="common">Flavobacterium odoratum</name>
    <dbReference type="NCBI Taxonomy" id="256"/>
    <lineage>
        <taxon>Bacteria</taxon>
        <taxon>Pseudomonadati</taxon>
        <taxon>Bacteroidota</taxon>
        <taxon>Flavobacteriia</taxon>
        <taxon>Flavobacteriales</taxon>
        <taxon>Flavobacteriaceae</taxon>
        <taxon>Myroides</taxon>
    </lineage>
</organism>
<keyword evidence="1" id="KW-0472">Membrane</keyword>
<feature type="transmembrane region" description="Helical" evidence="1">
    <location>
        <begin position="154"/>
        <end position="179"/>
    </location>
</feature>
<feature type="transmembrane region" description="Helical" evidence="1">
    <location>
        <begin position="226"/>
        <end position="250"/>
    </location>
</feature>
<accession>A0A9Q7EAF8</accession>
<feature type="transmembrane region" description="Helical" evidence="1">
    <location>
        <begin position="191"/>
        <end position="214"/>
    </location>
</feature>
<reference evidence="2 3" key="1">
    <citation type="submission" date="2021-01" db="EMBL/GenBank/DDBJ databases">
        <title>FDA dAtabase for Regulatory Grade micrObial Sequences (FDA-ARGOS): Supporting development and validation of Infectious Disease Dx tests.</title>
        <authorList>
            <person name="Sproer C."/>
            <person name="Gronow S."/>
            <person name="Severitt S."/>
            <person name="Schroder I."/>
            <person name="Tallon L."/>
            <person name="Sadzewicz L."/>
            <person name="Zhao X."/>
            <person name="Boylan J."/>
            <person name="Ott S."/>
            <person name="Bowen H."/>
            <person name="Vavikolanu K."/>
            <person name="Mehta A."/>
            <person name="Aluvathingal J."/>
            <person name="Nadendla S."/>
            <person name="Lowell S."/>
            <person name="Myers T."/>
            <person name="Yan Y."/>
            <person name="Sichtig H."/>
        </authorList>
    </citation>
    <scope>NUCLEOTIDE SEQUENCE [LARGE SCALE GENOMIC DNA]</scope>
    <source>
        <strain evidence="2 3">FDAARGOS_1131</strain>
    </source>
</reference>
<feature type="transmembrane region" description="Helical" evidence="1">
    <location>
        <begin position="256"/>
        <end position="274"/>
    </location>
</feature>